<evidence type="ECO:0000256" key="4">
    <source>
        <dbReference type="ARBA" id="ARBA00023125"/>
    </source>
</evidence>
<dbReference type="PANTHER" id="PTHR23334">
    <property type="entry name" value="CCAAT/ENHANCER BINDING PROTEIN"/>
    <property type="match status" value="1"/>
</dbReference>
<comment type="subcellular location">
    <subcellularLocation>
        <location evidence="1">Nucleus</location>
    </subcellularLocation>
</comment>
<dbReference type="InterPro" id="IPR031106">
    <property type="entry name" value="C/EBP"/>
</dbReference>
<keyword evidence="5" id="KW-0804">Transcription</keyword>
<dbReference type="InterPro" id="IPR004827">
    <property type="entry name" value="bZIP"/>
</dbReference>
<dbReference type="OrthoDB" id="10039716at2759"/>
<keyword evidence="4" id="KW-0238">DNA-binding</keyword>
<dbReference type="InterPro" id="IPR046347">
    <property type="entry name" value="bZIP_sf"/>
</dbReference>
<evidence type="ECO:0000256" key="2">
    <source>
        <dbReference type="ARBA" id="ARBA00006951"/>
    </source>
</evidence>
<feature type="compositionally biased region" description="Polar residues" evidence="8">
    <location>
        <begin position="108"/>
        <end position="122"/>
    </location>
</feature>
<dbReference type="GO" id="GO:0000981">
    <property type="term" value="F:DNA-binding transcription factor activity, RNA polymerase II-specific"/>
    <property type="evidence" value="ECO:0007669"/>
    <property type="project" value="TreeGrafter"/>
</dbReference>
<dbReference type="STRING" id="6277.A0A498SGT4"/>
<sequence>MVPADPSQCGGATRKLVVSCDGNKLSDEEYILKRKRNNDAVNRTRQKKRREETDTLLRVEHLRKENVELEKKVEGLQKELSFLKEMLVAYATSSRANSSANEGKIEANLSNQEPGCSHNESI</sequence>
<dbReference type="AlphaFoldDB" id="A0A498SGT4"/>
<dbReference type="SUPFAM" id="SSF57959">
    <property type="entry name" value="Leucine zipper domain"/>
    <property type="match status" value="1"/>
</dbReference>
<evidence type="ECO:0000313" key="11">
    <source>
        <dbReference type="Proteomes" id="UP000276991"/>
    </source>
</evidence>
<protein>
    <recommendedName>
        <fullName evidence="9">BZIP domain-containing protein</fullName>
    </recommendedName>
</protein>
<reference evidence="10 11" key="1">
    <citation type="submission" date="2018-08" db="EMBL/GenBank/DDBJ databases">
        <authorList>
            <person name="Laetsch R D."/>
            <person name="Stevens L."/>
            <person name="Kumar S."/>
            <person name="Blaxter L. M."/>
        </authorList>
    </citation>
    <scope>NUCLEOTIDE SEQUENCE [LARGE SCALE GENOMIC DNA]</scope>
</reference>
<dbReference type="EMBL" id="UPTC01000386">
    <property type="protein sequence ID" value="VBB28339.1"/>
    <property type="molecule type" value="Genomic_DNA"/>
</dbReference>
<keyword evidence="7" id="KW-0175">Coiled coil</keyword>
<dbReference type="GO" id="GO:0000978">
    <property type="term" value="F:RNA polymerase II cis-regulatory region sequence-specific DNA binding"/>
    <property type="evidence" value="ECO:0007669"/>
    <property type="project" value="TreeGrafter"/>
</dbReference>
<accession>A0A498SGT4</accession>
<dbReference type="GO" id="GO:0006351">
    <property type="term" value="P:DNA-templated transcription"/>
    <property type="evidence" value="ECO:0007669"/>
    <property type="project" value="InterPro"/>
</dbReference>
<dbReference type="Proteomes" id="UP000276991">
    <property type="component" value="Unassembled WGS sequence"/>
</dbReference>
<evidence type="ECO:0000256" key="8">
    <source>
        <dbReference type="SAM" id="MobiDB-lite"/>
    </source>
</evidence>
<feature type="domain" description="BZIP" evidence="9">
    <location>
        <begin position="27"/>
        <end position="90"/>
    </location>
</feature>
<dbReference type="SMART" id="SM00338">
    <property type="entry name" value="BRLZ"/>
    <property type="match status" value="1"/>
</dbReference>
<gene>
    <name evidence="10" type="ORF">NAV_LOCUS3169</name>
</gene>
<dbReference type="Pfam" id="PF07716">
    <property type="entry name" value="bZIP_2"/>
    <property type="match status" value="1"/>
</dbReference>
<name>A0A498SGT4_ACAVI</name>
<dbReference type="GO" id="GO:0005634">
    <property type="term" value="C:nucleus"/>
    <property type="evidence" value="ECO:0007669"/>
    <property type="project" value="UniProtKB-SubCell"/>
</dbReference>
<dbReference type="CDD" id="cd14693">
    <property type="entry name" value="bZIP_CEBP"/>
    <property type="match status" value="1"/>
</dbReference>
<feature type="region of interest" description="Disordered" evidence="8">
    <location>
        <begin position="93"/>
        <end position="122"/>
    </location>
</feature>
<proteinExistence type="inferred from homology"/>
<evidence type="ECO:0000256" key="1">
    <source>
        <dbReference type="ARBA" id="ARBA00004123"/>
    </source>
</evidence>
<keyword evidence="11" id="KW-1185">Reference proteome</keyword>
<evidence type="ECO:0000256" key="5">
    <source>
        <dbReference type="ARBA" id="ARBA00023163"/>
    </source>
</evidence>
<comment type="similarity">
    <text evidence="2">Belongs to the bZIP family. C/EBP subfamily.</text>
</comment>
<organism evidence="10 11">
    <name type="scientific">Acanthocheilonema viteae</name>
    <name type="common">Filarial nematode worm</name>
    <name type="synonym">Dipetalonema viteae</name>
    <dbReference type="NCBI Taxonomy" id="6277"/>
    <lineage>
        <taxon>Eukaryota</taxon>
        <taxon>Metazoa</taxon>
        <taxon>Ecdysozoa</taxon>
        <taxon>Nematoda</taxon>
        <taxon>Chromadorea</taxon>
        <taxon>Rhabditida</taxon>
        <taxon>Spirurina</taxon>
        <taxon>Spiruromorpha</taxon>
        <taxon>Filarioidea</taxon>
        <taxon>Onchocercidae</taxon>
        <taxon>Acanthocheilonema</taxon>
    </lineage>
</organism>
<evidence type="ECO:0000256" key="6">
    <source>
        <dbReference type="ARBA" id="ARBA00023242"/>
    </source>
</evidence>
<evidence type="ECO:0000256" key="3">
    <source>
        <dbReference type="ARBA" id="ARBA00023015"/>
    </source>
</evidence>
<evidence type="ECO:0000256" key="7">
    <source>
        <dbReference type="SAM" id="Coils"/>
    </source>
</evidence>
<keyword evidence="3" id="KW-0805">Transcription regulation</keyword>
<keyword evidence="6" id="KW-0539">Nucleus</keyword>
<dbReference type="Gene3D" id="1.20.5.170">
    <property type="match status" value="1"/>
</dbReference>
<evidence type="ECO:0000313" key="10">
    <source>
        <dbReference type="EMBL" id="VBB28339.1"/>
    </source>
</evidence>
<feature type="coiled-coil region" evidence="7">
    <location>
        <begin position="59"/>
        <end position="86"/>
    </location>
</feature>
<dbReference type="PROSITE" id="PS50217">
    <property type="entry name" value="BZIP"/>
    <property type="match status" value="1"/>
</dbReference>
<dbReference type="PANTHER" id="PTHR23334:SF69">
    <property type="entry name" value="CCAAT_ENHANCER-BINDING PROTEIN GAMMA"/>
    <property type="match status" value="1"/>
</dbReference>
<evidence type="ECO:0000259" key="9">
    <source>
        <dbReference type="PROSITE" id="PS50217"/>
    </source>
</evidence>